<dbReference type="Gene3D" id="2.10.70.40">
    <property type="entry name" value="peptidoglycan hydrolase"/>
    <property type="match status" value="1"/>
</dbReference>
<dbReference type="PANTHER" id="PTHR33308:SF9">
    <property type="entry name" value="PEPTIDOGLYCAN HYDROLASE FLGJ"/>
    <property type="match status" value="1"/>
</dbReference>
<dbReference type="PRINTS" id="PR01002">
    <property type="entry name" value="FLGFLGJ"/>
</dbReference>
<dbReference type="EMBL" id="CP065601">
    <property type="protein sequence ID" value="QPQ93243.1"/>
    <property type="molecule type" value="Genomic_DNA"/>
</dbReference>
<dbReference type="AlphaFoldDB" id="A0AAP9Y346"/>
<keyword evidence="1" id="KW-0378">Hydrolase</keyword>
<dbReference type="PANTHER" id="PTHR33308">
    <property type="entry name" value="PEPTIDOGLYCAN HYDROLASE FLGJ"/>
    <property type="match status" value="1"/>
</dbReference>
<dbReference type="GO" id="GO:0004040">
    <property type="term" value="F:amidase activity"/>
    <property type="evidence" value="ECO:0007669"/>
    <property type="project" value="InterPro"/>
</dbReference>
<sequence>MTPNDFINAISPAACQLATSTKIPASFVVAQAALESGWASSQLAQRYFNLFGVKADGSWKGPTVMLPTTEYVAGKPTTVTARWRVYSDWLASLNDHAQFLIVNPRYAAAFAYTSGTTFATAVAAAGYATDPNYAAKIIAIIKSHNLSALDG</sequence>
<dbReference type="InterPro" id="IPR002901">
    <property type="entry name" value="MGlyc_endo_b_GlcNAc-like_dom"/>
</dbReference>
<dbReference type="GeneID" id="45698283"/>
<dbReference type="SMART" id="SM00047">
    <property type="entry name" value="LYZ2"/>
    <property type="match status" value="1"/>
</dbReference>
<dbReference type="Pfam" id="PF01832">
    <property type="entry name" value="Glucosaminidase"/>
    <property type="match status" value="1"/>
</dbReference>
<protein>
    <submittedName>
        <fullName evidence="3">Glucosaminidase domain-containing protein</fullName>
    </submittedName>
</protein>
<gene>
    <name evidence="3" type="ORF">I6H06_13265</name>
</gene>
<dbReference type="GO" id="GO:0071973">
    <property type="term" value="P:bacterial-type flagellum-dependent cell motility"/>
    <property type="evidence" value="ECO:0007669"/>
    <property type="project" value="TreeGrafter"/>
</dbReference>
<accession>A0AAP9Y346</accession>
<evidence type="ECO:0000313" key="3">
    <source>
        <dbReference type="EMBL" id="QPQ93243.1"/>
    </source>
</evidence>
<organism evidence="3 4">
    <name type="scientific">Burkholderia glumae</name>
    <name type="common">Pseudomonas glumae</name>
    <dbReference type="NCBI Taxonomy" id="337"/>
    <lineage>
        <taxon>Bacteria</taxon>
        <taxon>Pseudomonadati</taxon>
        <taxon>Pseudomonadota</taxon>
        <taxon>Betaproteobacteria</taxon>
        <taxon>Burkholderiales</taxon>
        <taxon>Burkholderiaceae</taxon>
        <taxon>Burkholderia</taxon>
    </lineage>
</organism>
<reference evidence="3 4" key="1">
    <citation type="submission" date="2020-12" db="EMBL/GenBank/DDBJ databases">
        <title>FDA dAtabase for Regulatory Grade micrObial Sequences (FDA-ARGOS): Supporting development and validation of Infectious Disease Dx tests.</title>
        <authorList>
            <person name="Minogue T."/>
            <person name="Wolcott M."/>
            <person name="Wasieloski L."/>
            <person name="Aguilar W."/>
            <person name="Moore D."/>
            <person name="Jaissle J."/>
            <person name="Tallon L."/>
            <person name="Sadzewicz L."/>
            <person name="Zhao X."/>
            <person name="Boylan J."/>
            <person name="Ott S."/>
            <person name="Bowen H."/>
            <person name="Vavikolanu K."/>
            <person name="Mehta A."/>
            <person name="Aluvathingal J."/>
            <person name="Nadendla S."/>
            <person name="Yan Y."/>
            <person name="Sichtig H."/>
        </authorList>
    </citation>
    <scope>NUCLEOTIDE SEQUENCE [LARGE SCALE GENOMIC DNA]</scope>
    <source>
        <strain evidence="3 4">FDAARGOS_949</strain>
    </source>
</reference>
<dbReference type="InterPro" id="IPR051056">
    <property type="entry name" value="Glycosyl_Hydrolase_73"/>
</dbReference>
<name>A0AAP9Y346_BURGL</name>
<feature type="domain" description="Mannosyl-glycoprotein endo-beta-N-acetylglucosamidase-like" evidence="2">
    <location>
        <begin position="3"/>
        <end position="150"/>
    </location>
</feature>
<proteinExistence type="predicted"/>
<dbReference type="Proteomes" id="UP000594892">
    <property type="component" value="Chromosome 2"/>
</dbReference>
<evidence type="ECO:0000259" key="2">
    <source>
        <dbReference type="SMART" id="SM00047"/>
    </source>
</evidence>
<dbReference type="RefSeq" id="WP_017432426.1">
    <property type="nucleotide sequence ID" value="NZ_CP021074.1"/>
</dbReference>
<evidence type="ECO:0000313" key="4">
    <source>
        <dbReference type="Proteomes" id="UP000594892"/>
    </source>
</evidence>
<evidence type="ECO:0000256" key="1">
    <source>
        <dbReference type="ARBA" id="ARBA00022801"/>
    </source>
</evidence>
<dbReference type="Gene3D" id="1.10.530.10">
    <property type="match status" value="1"/>
</dbReference>